<dbReference type="GO" id="GO:1990904">
    <property type="term" value="C:ribonucleoprotein complex"/>
    <property type="evidence" value="ECO:0007669"/>
    <property type="project" value="UniProtKB-KW"/>
</dbReference>
<keyword evidence="5" id="KW-0812">Transmembrane</keyword>
<dbReference type="InterPro" id="IPR038097">
    <property type="entry name" value="Ribosomal_eL36_sf"/>
</dbReference>
<evidence type="ECO:0000256" key="6">
    <source>
        <dbReference type="ARBA" id="ARBA00022980"/>
    </source>
</evidence>
<evidence type="ECO:0000256" key="5">
    <source>
        <dbReference type="ARBA" id="ARBA00022692"/>
    </source>
</evidence>
<dbReference type="InterPro" id="IPR036736">
    <property type="entry name" value="ACP-like_sf"/>
</dbReference>
<name>A0A2A6BJ41_PRIPA</name>
<protein>
    <recommendedName>
        <fullName evidence="10">60S ribosomal protein L36</fullName>
    </recommendedName>
</protein>
<comment type="similarity">
    <text evidence="3">Belongs to the EI24 family.</text>
</comment>
<dbReference type="PROSITE" id="PS01190">
    <property type="entry name" value="RIBOSOMAL_L36E"/>
    <property type="match status" value="1"/>
</dbReference>
<dbReference type="SUPFAM" id="SSF47336">
    <property type="entry name" value="ACP-like"/>
    <property type="match status" value="1"/>
</dbReference>
<dbReference type="GO" id="GO:0006412">
    <property type="term" value="P:translation"/>
    <property type="evidence" value="ECO:0007669"/>
    <property type="project" value="InterPro"/>
</dbReference>
<comment type="subunit">
    <text evidence="4">Component of the large ribosomal subunit.</text>
</comment>
<keyword evidence="9 10" id="KW-0687">Ribonucleoprotein</keyword>
<dbReference type="Pfam" id="PF07264">
    <property type="entry name" value="EI24"/>
    <property type="match status" value="1"/>
</dbReference>
<dbReference type="InterPro" id="IPR009081">
    <property type="entry name" value="PP-bd_ACP"/>
</dbReference>
<organism evidence="11 12">
    <name type="scientific">Pristionchus pacificus</name>
    <name type="common">Parasitic nematode worm</name>
    <dbReference type="NCBI Taxonomy" id="54126"/>
    <lineage>
        <taxon>Eukaryota</taxon>
        <taxon>Metazoa</taxon>
        <taxon>Ecdysozoa</taxon>
        <taxon>Nematoda</taxon>
        <taxon>Chromadorea</taxon>
        <taxon>Rhabditida</taxon>
        <taxon>Rhabditina</taxon>
        <taxon>Diplogasteromorpha</taxon>
        <taxon>Diplogasteroidea</taxon>
        <taxon>Neodiplogasteridae</taxon>
        <taxon>Pristionchus</taxon>
    </lineage>
</organism>
<evidence type="ECO:0000313" key="11">
    <source>
        <dbReference type="EnsemblMetazoa" id="PPA14340.1"/>
    </source>
</evidence>
<accession>A0A8R1U9L6</accession>
<dbReference type="Pfam" id="PF01158">
    <property type="entry name" value="Ribosomal_L36e"/>
    <property type="match status" value="1"/>
</dbReference>
<dbReference type="GO" id="GO:0005840">
    <property type="term" value="C:ribosome"/>
    <property type="evidence" value="ECO:0007669"/>
    <property type="project" value="UniProtKB-KW"/>
</dbReference>
<dbReference type="Gene3D" id="1.10.10.1760">
    <property type="entry name" value="60S ribosomal protein L36"/>
    <property type="match status" value="1"/>
</dbReference>
<evidence type="ECO:0000256" key="2">
    <source>
        <dbReference type="ARBA" id="ARBA00006509"/>
    </source>
</evidence>
<dbReference type="GO" id="GO:0000036">
    <property type="term" value="F:acyl carrier activity"/>
    <property type="evidence" value="ECO:0000318"/>
    <property type="project" value="GO_Central"/>
</dbReference>
<evidence type="ECO:0000256" key="10">
    <source>
        <dbReference type="RuleBase" id="RU000665"/>
    </source>
</evidence>
<evidence type="ECO:0000256" key="7">
    <source>
        <dbReference type="ARBA" id="ARBA00022989"/>
    </source>
</evidence>
<dbReference type="GO" id="GO:0045271">
    <property type="term" value="C:respiratory chain complex I"/>
    <property type="evidence" value="ECO:0000318"/>
    <property type="project" value="GO_Central"/>
</dbReference>
<dbReference type="PANTHER" id="PTHR21389:SF0">
    <property type="entry name" value="ETOPOSIDE-INDUCED PROTEIN 2.4 HOMOLOG"/>
    <property type="match status" value="1"/>
</dbReference>
<proteinExistence type="inferred from homology"/>
<gene>
    <name evidence="11" type="primary">WBGene00103894</name>
</gene>
<keyword evidence="7" id="KW-1133">Transmembrane helix</keyword>
<dbReference type="Proteomes" id="UP000005239">
    <property type="component" value="Unassembled WGS sequence"/>
</dbReference>
<dbReference type="PROSITE" id="PS50075">
    <property type="entry name" value="CARRIER"/>
    <property type="match status" value="1"/>
</dbReference>
<dbReference type="PANTHER" id="PTHR21389">
    <property type="entry name" value="P53 INDUCED PROTEIN"/>
    <property type="match status" value="1"/>
</dbReference>
<sequence length="530" mass="60211">MDLATIRSVALDFLSGAASVPRGPVELFQLEAANEVVPPTPPSKPIPTVLQLRREKDGRYQPRKEEPPPPKKASPLKRVGMCMFVNIGFACFMTMILNPFFIYITSFLPEWMKLPPYISQFLPSFTMMPFFIITRLMNVFVFADIASACYRKANRPTSIPMPSISISAADFIASILLEVVFMVQTALMKHLPLPGVAFIAVFVHMSMLNSMYSFEYFWMSNGVPLIRRIDRLERRWPFFLGFGAPLTALTLYSDNTLVQGCIFGALFPLFIIASYSADWTSIRHINGYIPVFRIFYPSLLFTTKLSVVSMSSPAVEGLAVGLQKGRKVTKLEGSKKRQTRHKGAGSKKAKIVRELVREVTGFSPYEKRAMELLKISKDKKALKFIKKRLGSHIRAKAKRDEMQNNAGYCRMPCRVSMLPNCCTQLVVQTRLSSVEVFGPFDPPKQLTFKEVEERVLKAIRSWDRFPADKATLLKLEAIFSEMGFDSLDHVEIMMAIEDEFAFEIPLTDAEKLKTPKDIFKFICEREDVFE</sequence>
<evidence type="ECO:0000256" key="8">
    <source>
        <dbReference type="ARBA" id="ARBA00023136"/>
    </source>
</evidence>
<comment type="subcellular location">
    <subcellularLocation>
        <location evidence="1">Membrane</location>
        <topology evidence="1">Multi-pass membrane protein</topology>
    </subcellularLocation>
</comment>
<dbReference type="Gene3D" id="1.10.1200.10">
    <property type="entry name" value="ACP-like"/>
    <property type="match status" value="1"/>
</dbReference>
<dbReference type="FunFam" id="1.10.10.1760:FF:000001">
    <property type="entry name" value="60S ribosomal protein L36"/>
    <property type="match status" value="1"/>
</dbReference>
<dbReference type="GO" id="GO:0003735">
    <property type="term" value="F:structural constituent of ribosome"/>
    <property type="evidence" value="ECO:0007669"/>
    <property type="project" value="InterPro"/>
</dbReference>
<dbReference type="AlphaFoldDB" id="A0A2A6BJ41"/>
<accession>A0A2A6BJ41</accession>
<keyword evidence="8" id="KW-0472">Membrane</keyword>
<reference evidence="12" key="1">
    <citation type="journal article" date="2008" name="Nat. Genet.">
        <title>The Pristionchus pacificus genome provides a unique perspective on nematode lifestyle and parasitism.</title>
        <authorList>
            <person name="Dieterich C."/>
            <person name="Clifton S.W."/>
            <person name="Schuster L.N."/>
            <person name="Chinwalla A."/>
            <person name="Delehaunty K."/>
            <person name="Dinkelacker I."/>
            <person name="Fulton L."/>
            <person name="Fulton R."/>
            <person name="Godfrey J."/>
            <person name="Minx P."/>
            <person name="Mitreva M."/>
            <person name="Roeseler W."/>
            <person name="Tian H."/>
            <person name="Witte H."/>
            <person name="Yang S.P."/>
            <person name="Wilson R.K."/>
            <person name="Sommer R.J."/>
        </authorList>
    </citation>
    <scope>NUCLEOTIDE SEQUENCE [LARGE SCALE GENOMIC DNA]</scope>
    <source>
        <strain evidence="12">PS312</strain>
    </source>
</reference>
<keyword evidence="6 10" id="KW-0689">Ribosomal protein</keyword>
<evidence type="ECO:0000256" key="3">
    <source>
        <dbReference type="ARBA" id="ARBA00010970"/>
    </source>
</evidence>
<dbReference type="GO" id="GO:0000035">
    <property type="term" value="F:acyl binding"/>
    <property type="evidence" value="ECO:0000318"/>
    <property type="project" value="GO_Central"/>
</dbReference>
<dbReference type="EnsemblMetazoa" id="PPA14340.1">
    <property type="protein sequence ID" value="PPA14340.1"/>
    <property type="gene ID" value="WBGene00103894"/>
</dbReference>
<evidence type="ECO:0000313" key="12">
    <source>
        <dbReference type="Proteomes" id="UP000005239"/>
    </source>
</evidence>
<comment type="similarity">
    <text evidence="2 10">Belongs to the eukaryotic ribosomal protein eL36 family.</text>
</comment>
<evidence type="ECO:0000256" key="1">
    <source>
        <dbReference type="ARBA" id="ARBA00004141"/>
    </source>
</evidence>
<dbReference type="GO" id="GO:0005739">
    <property type="term" value="C:mitochondrion"/>
    <property type="evidence" value="ECO:0000318"/>
    <property type="project" value="GO_Central"/>
</dbReference>
<dbReference type="InterPro" id="IPR000509">
    <property type="entry name" value="Ribosomal_eL36"/>
</dbReference>
<evidence type="ECO:0000256" key="9">
    <source>
        <dbReference type="ARBA" id="ARBA00023274"/>
    </source>
</evidence>
<dbReference type="InterPro" id="IPR059112">
    <property type="entry name" value="CysZ/EI24"/>
</dbReference>
<evidence type="ECO:0000256" key="4">
    <source>
        <dbReference type="ARBA" id="ARBA00011133"/>
    </source>
</evidence>
<keyword evidence="12" id="KW-1185">Reference proteome</keyword>
<reference evidence="11" key="2">
    <citation type="submission" date="2022-06" db="UniProtKB">
        <authorList>
            <consortium name="EnsemblMetazoa"/>
        </authorList>
    </citation>
    <scope>IDENTIFICATION</scope>
    <source>
        <strain evidence="11">PS312</strain>
    </source>
</reference>
<dbReference type="Pfam" id="PF00550">
    <property type="entry name" value="PP-binding"/>
    <property type="match status" value="1"/>
</dbReference>